<feature type="region of interest" description="Disordered" evidence="6">
    <location>
        <begin position="580"/>
        <end position="617"/>
    </location>
</feature>
<dbReference type="PROSITE" id="PS50157">
    <property type="entry name" value="ZINC_FINGER_C2H2_2"/>
    <property type="match status" value="6"/>
</dbReference>
<protein>
    <submittedName>
        <fullName evidence="9">Uncharacterized protein LOC106808451</fullName>
    </submittedName>
</protein>
<keyword evidence="1" id="KW-0479">Metal-binding</keyword>
<evidence type="ECO:0000256" key="6">
    <source>
        <dbReference type="SAM" id="MobiDB-lite"/>
    </source>
</evidence>
<feature type="domain" description="C2H2-type" evidence="7">
    <location>
        <begin position="781"/>
        <end position="808"/>
    </location>
</feature>
<evidence type="ECO:0000313" key="9">
    <source>
        <dbReference type="RefSeq" id="XP_014666665.1"/>
    </source>
</evidence>
<evidence type="ECO:0000256" key="3">
    <source>
        <dbReference type="ARBA" id="ARBA00022771"/>
    </source>
</evidence>
<feature type="compositionally biased region" description="Basic and acidic residues" evidence="6">
    <location>
        <begin position="496"/>
        <end position="508"/>
    </location>
</feature>
<dbReference type="InterPro" id="IPR036236">
    <property type="entry name" value="Znf_C2H2_sf"/>
</dbReference>
<dbReference type="RefSeq" id="XP_014666665.1">
    <property type="nucleotide sequence ID" value="XM_014811179.1"/>
</dbReference>
<feature type="domain" description="C2H2-type" evidence="7">
    <location>
        <begin position="813"/>
        <end position="840"/>
    </location>
</feature>
<evidence type="ECO:0000259" key="7">
    <source>
        <dbReference type="PROSITE" id="PS50157"/>
    </source>
</evidence>
<name>A0ABM1E394_PRICU</name>
<evidence type="ECO:0000256" key="2">
    <source>
        <dbReference type="ARBA" id="ARBA00022737"/>
    </source>
</evidence>
<dbReference type="Pfam" id="PF00096">
    <property type="entry name" value="zf-C2H2"/>
    <property type="match status" value="1"/>
</dbReference>
<feature type="region of interest" description="Disordered" evidence="6">
    <location>
        <begin position="419"/>
        <end position="564"/>
    </location>
</feature>
<dbReference type="PANTHER" id="PTHR24403">
    <property type="entry name" value="ZINC FINGER PROTEIN"/>
    <property type="match status" value="1"/>
</dbReference>
<evidence type="ECO:0000256" key="1">
    <source>
        <dbReference type="ARBA" id="ARBA00022723"/>
    </source>
</evidence>
<feature type="compositionally biased region" description="Low complexity" evidence="6">
    <location>
        <begin position="529"/>
        <end position="539"/>
    </location>
</feature>
<dbReference type="InterPro" id="IPR050688">
    <property type="entry name" value="Zinc_finger/UBP_domain"/>
</dbReference>
<dbReference type="SUPFAM" id="SSF57667">
    <property type="entry name" value="beta-beta-alpha zinc fingers"/>
    <property type="match status" value="3"/>
</dbReference>
<reference evidence="9" key="1">
    <citation type="submission" date="2025-08" db="UniProtKB">
        <authorList>
            <consortium name="RefSeq"/>
        </authorList>
    </citation>
    <scope>IDENTIFICATION</scope>
</reference>
<feature type="domain" description="C2H2-type" evidence="7">
    <location>
        <begin position="870"/>
        <end position="897"/>
    </location>
</feature>
<gene>
    <name evidence="9" type="primary">LOC106808451</name>
</gene>
<keyword evidence="8" id="KW-1185">Reference proteome</keyword>
<keyword evidence="3 5" id="KW-0863">Zinc-finger</keyword>
<sequence length="990" mass="109218">MSIGSPGMDPGSAILGLSKANDDEVKQDGFPLAGQHPPESVQQLMSLSGGGGDVDATPYVQETDVVRSVTPAMQAFSAGQPINPSYYTHIPVSQLASGYTYAAGDGQSYLYSSPVSTTQTTQLQADVNMHAQYAIITSAADPGDAAFERIQLPGGASPSSAAVYVPVPGTAVVVSADRMPLSSPGGSILDHTGYGVPQHQLDPVAYAIAEMEKASSPEPQPPPPETEESIKEKVSQATSIMEEHTNNQTRGDEEQEEAAAGGGAGKDDASLEADDLTIDEDAPTVFAEVRATLSRAMLDSIPGSKTAFFGRLDVEYGVRVRHNDDAGDYTVAGPFRQIVAAQKSLRRLMLDCSGELGGGVVDEQCDQQTQCDLIVPSPPAQTKVAKVGRPPGRGGRLCVQRVPSQPVEVLAESHVAPLPEPETTEVWAPSPELPAADSPKEETHTVSALETQVKKKRPVYRGVGKRRRGLRGRKPKFCVKTLMKSLEDDDEDDESEMTRELTDQKEMDPTVQDTVDANPDDNSTKVDDSSSNADSQAQAGTTVNGDDPDWLPESDPKDRKTPQTLVKSADSVLRKLLADATGPASQAGDASSKHAAAESGHGGSGGETPPLLGRKKAKKDYEQLTPFKFFCKQCSFKTKRESHFQKHTQIHEKVKTIHRCALCSFTTLRLGHLRRHELEHSQRVYFCDYCKYGTDDLKLLQRHVKFRHEQRAEEAEPSRVLQCKSCDYKTLKPYHYQRHMRVHADGGRNRMFQCGVCEYKTSRKEHYTRHTNNVHTSRRPFLCDLCGKAFKRADALRQHKGTHMQTEEREFPFHCHMCEKGFRSQAHLSEHMASHSDLRAFLCELCGASFKTRSVQRKHILTIHKNPRAHQCDQCDKRFNTSYALRRHTKLHYPTEDALPAEKIQVKEEIAIVQYPSDQIPPHLTAHIIPAHLVHDPMVQDTQQGGQPIQIMSAEEYVQTQEVDQQRPQFVQTTETTTALLYLTSNFGQY</sequence>
<organism evidence="8 9">
    <name type="scientific">Priapulus caudatus</name>
    <name type="common">Priapulid worm</name>
    <dbReference type="NCBI Taxonomy" id="37621"/>
    <lineage>
        <taxon>Eukaryota</taxon>
        <taxon>Metazoa</taxon>
        <taxon>Ecdysozoa</taxon>
        <taxon>Scalidophora</taxon>
        <taxon>Priapulida</taxon>
        <taxon>Priapulimorpha</taxon>
        <taxon>Priapulimorphida</taxon>
        <taxon>Priapulidae</taxon>
        <taxon>Priapulus</taxon>
    </lineage>
</organism>
<dbReference type="SMART" id="SM00355">
    <property type="entry name" value="ZnF_C2H2"/>
    <property type="match status" value="9"/>
</dbReference>
<dbReference type="GeneID" id="106808451"/>
<feature type="domain" description="C2H2-type" evidence="7">
    <location>
        <begin position="752"/>
        <end position="780"/>
    </location>
</feature>
<dbReference type="Pfam" id="PF13912">
    <property type="entry name" value="zf-C2H2_6"/>
    <property type="match status" value="2"/>
</dbReference>
<feature type="compositionally biased region" description="Basic residues" evidence="6">
    <location>
        <begin position="454"/>
        <end position="477"/>
    </location>
</feature>
<dbReference type="PROSITE" id="PS00028">
    <property type="entry name" value="ZINC_FINGER_C2H2_1"/>
    <property type="match status" value="4"/>
</dbReference>
<dbReference type="Gene3D" id="3.30.160.60">
    <property type="entry name" value="Classic Zinc Finger"/>
    <property type="match status" value="5"/>
</dbReference>
<feature type="region of interest" description="Disordered" evidence="6">
    <location>
        <begin position="212"/>
        <end position="270"/>
    </location>
</feature>
<dbReference type="PANTHER" id="PTHR24403:SF67">
    <property type="entry name" value="FI01116P-RELATED"/>
    <property type="match status" value="1"/>
</dbReference>
<dbReference type="Proteomes" id="UP000695022">
    <property type="component" value="Unplaced"/>
</dbReference>
<keyword evidence="4" id="KW-0862">Zinc</keyword>
<proteinExistence type="predicted"/>
<evidence type="ECO:0000313" key="8">
    <source>
        <dbReference type="Proteomes" id="UP000695022"/>
    </source>
</evidence>
<accession>A0ABM1E394</accession>
<feature type="domain" description="C2H2-type" evidence="7">
    <location>
        <begin position="841"/>
        <end position="869"/>
    </location>
</feature>
<evidence type="ECO:0000256" key="4">
    <source>
        <dbReference type="ARBA" id="ARBA00022833"/>
    </source>
</evidence>
<feature type="domain" description="C2H2-type" evidence="7">
    <location>
        <begin position="629"/>
        <end position="656"/>
    </location>
</feature>
<keyword evidence="2" id="KW-0677">Repeat</keyword>
<evidence type="ECO:0000256" key="5">
    <source>
        <dbReference type="PROSITE-ProRule" id="PRU00042"/>
    </source>
</evidence>
<dbReference type="InterPro" id="IPR013087">
    <property type="entry name" value="Znf_C2H2_type"/>
</dbReference>